<dbReference type="AlphaFoldDB" id="A0A650EKG3"/>
<keyword evidence="1" id="KW-1133">Transmembrane helix</keyword>
<protein>
    <recommendedName>
        <fullName evidence="3">DUF4440 domain-containing protein</fullName>
    </recommendedName>
</protein>
<sequence>MKLKILYIIISMFFSSSFIFASVSQNAVEFFKQYENYANNYNEELLNMYSPEVKIIREVVKPTGETVDVVIPAKRFFKELKIGQKTAKLRKYKNKYRNVTVQEISDGIKITAERQPAKENYWLKMYQIVQKTDSGFKIKEEMMQTKVQSFLRHIDKGE</sequence>
<name>A0A650EKG3_9BACT</name>
<evidence type="ECO:0000313" key="2">
    <source>
        <dbReference type="EMBL" id="QGT49711.1"/>
    </source>
</evidence>
<organism evidence="2">
    <name type="scientific">uncultured Candidatus Melainabacteria bacterium</name>
    <dbReference type="NCBI Taxonomy" id="2682970"/>
    <lineage>
        <taxon>Bacteria</taxon>
        <taxon>Bacillati</taxon>
        <taxon>Candidatus Melainabacteria</taxon>
        <taxon>environmental samples</taxon>
    </lineage>
</organism>
<keyword evidence="1" id="KW-0812">Transmembrane</keyword>
<reference evidence="2" key="1">
    <citation type="journal article" date="2020" name="J. ISSAAS">
        <title>Lactobacilli and other gastrointestinal microbiota of Peromyscus leucopus, reservoir host for agents of Lyme disease and other zoonoses in North America.</title>
        <authorList>
            <person name="Milovic A."/>
            <person name="Bassam K."/>
            <person name="Shao H."/>
            <person name="Chatzistamou I."/>
            <person name="Tufts D.M."/>
            <person name="Diuk-Wasser M."/>
            <person name="Barbour A.G."/>
        </authorList>
    </citation>
    <scope>NUCLEOTIDE SEQUENCE</scope>
    <source>
        <strain evidence="2">LL20</strain>
    </source>
</reference>
<accession>A0A650EKG3</accession>
<dbReference type="EMBL" id="MN577570">
    <property type="protein sequence ID" value="QGT49711.1"/>
    <property type="molecule type" value="Genomic_DNA"/>
</dbReference>
<gene>
    <name evidence="2" type="ORF">Melaina855_0980</name>
</gene>
<feature type="transmembrane region" description="Helical" evidence="1">
    <location>
        <begin position="5"/>
        <end position="23"/>
    </location>
</feature>
<evidence type="ECO:0008006" key="3">
    <source>
        <dbReference type="Google" id="ProtNLM"/>
    </source>
</evidence>
<keyword evidence="1" id="KW-0472">Membrane</keyword>
<proteinExistence type="predicted"/>
<evidence type="ECO:0000256" key="1">
    <source>
        <dbReference type="SAM" id="Phobius"/>
    </source>
</evidence>